<comment type="caution">
    <text evidence="3">The sequence shown here is derived from an EMBL/GenBank/DDBJ whole genome shotgun (WGS) entry which is preliminary data.</text>
</comment>
<reference evidence="3 4" key="1">
    <citation type="submission" date="2023-12" db="EMBL/GenBank/DDBJ databases">
        <title>Novel species of the genus Arcicella isolated from rivers.</title>
        <authorList>
            <person name="Lu H."/>
        </authorList>
    </citation>
    <scope>NUCLEOTIDE SEQUENCE [LARGE SCALE GENOMIC DNA]</scope>
    <source>
        <strain evidence="3 4">KCTC 23307</strain>
    </source>
</reference>
<gene>
    <name evidence="3" type="ORF">VB248_13840</name>
</gene>
<evidence type="ECO:0000313" key="4">
    <source>
        <dbReference type="Proteomes" id="UP001302949"/>
    </source>
</evidence>
<dbReference type="InterPro" id="IPR025388">
    <property type="entry name" value="Alginate_export_dom"/>
</dbReference>
<sequence length="457" mass="53012">MKKLLWLIGILSWNTLAFAQNSPVFKMLRYDENWTFLKKDTSNHWYNRLKYNQVGTSGKSYISVGGEVRYQYFAIKNEDWGDIPTDKDGYVLTRYLAHIDYHINPTFRAFFQLQSSLANSRINPSPVEENTLDIHQAFADAFLWQQKGKSVLFRVGRQEMTYGSQRLIAVREAPNNRLAFDGLKFIFQQKNFKSDVFYTHPIANKAGIFDDAFNKNTQLWGFYSVINHASFLNNIDLYYLGIRKKQATYDAGKGEEIRHSIGTRIWKNKGDWQYDFEGVFQFGTFAQQQISAWTLSSNTTYQFSQLALKPKLGLKTEAISGDRNLSDNRLQTFNPLYPKGAYFGLAALIGPANLFDFHPSLDLELNERLEFGIDYDIFWRLSRKDGIYAPNMSLIYSGKNTNDQFIGTQLSAEFNYQLNPFLFFRLEGTWFETGDYLDEVSTGKDILFTAFTTQFKF</sequence>
<name>A0ABU5QCD8_9BACT</name>
<dbReference type="RefSeq" id="WP_323297381.1">
    <property type="nucleotide sequence ID" value="NZ_JAYFUM010000016.1"/>
</dbReference>
<accession>A0ABU5QCD8</accession>
<organism evidence="3 4">
    <name type="scientific">Arcicella rigui</name>
    <dbReference type="NCBI Taxonomy" id="797020"/>
    <lineage>
        <taxon>Bacteria</taxon>
        <taxon>Pseudomonadati</taxon>
        <taxon>Bacteroidota</taxon>
        <taxon>Cytophagia</taxon>
        <taxon>Cytophagales</taxon>
        <taxon>Flectobacillaceae</taxon>
        <taxon>Arcicella</taxon>
    </lineage>
</organism>
<feature type="domain" description="Alginate export" evidence="2">
    <location>
        <begin position="61"/>
        <end position="438"/>
    </location>
</feature>
<feature type="signal peptide" evidence="1">
    <location>
        <begin position="1"/>
        <end position="19"/>
    </location>
</feature>
<keyword evidence="1" id="KW-0732">Signal</keyword>
<dbReference type="EMBL" id="JAYFUM010000016">
    <property type="protein sequence ID" value="MEA5140227.1"/>
    <property type="molecule type" value="Genomic_DNA"/>
</dbReference>
<evidence type="ECO:0000313" key="3">
    <source>
        <dbReference type="EMBL" id="MEA5140227.1"/>
    </source>
</evidence>
<dbReference type="Pfam" id="PF13372">
    <property type="entry name" value="Alginate_exp"/>
    <property type="match status" value="1"/>
</dbReference>
<evidence type="ECO:0000259" key="2">
    <source>
        <dbReference type="Pfam" id="PF13372"/>
    </source>
</evidence>
<protein>
    <submittedName>
        <fullName evidence="3">Alginate export family protein</fullName>
    </submittedName>
</protein>
<dbReference type="Proteomes" id="UP001302949">
    <property type="component" value="Unassembled WGS sequence"/>
</dbReference>
<feature type="chain" id="PRO_5045372535" evidence="1">
    <location>
        <begin position="20"/>
        <end position="457"/>
    </location>
</feature>
<keyword evidence="4" id="KW-1185">Reference proteome</keyword>
<evidence type="ECO:0000256" key="1">
    <source>
        <dbReference type="SAM" id="SignalP"/>
    </source>
</evidence>
<proteinExistence type="predicted"/>